<comment type="caution">
    <text evidence="1">The sequence shown here is derived from an EMBL/GenBank/DDBJ whole genome shotgun (WGS) entry which is preliminary data.</text>
</comment>
<evidence type="ECO:0000313" key="2">
    <source>
        <dbReference type="Proteomes" id="UP000784294"/>
    </source>
</evidence>
<accession>A0A3S5FGR5</accession>
<proteinExistence type="predicted"/>
<dbReference type="Proteomes" id="UP000784294">
    <property type="component" value="Unassembled WGS sequence"/>
</dbReference>
<organism evidence="1 2">
    <name type="scientific">Protopolystoma xenopodis</name>
    <dbReference type="NCBI Taxonomy" id="117903"/>
    <lineage>
        <taxon>Eukaryota</taxon>
        <taxon>Metazoa</taxon>
        <taxon>Spiralia</taxon>
        <taxon>Lophotrochozoa</taxon>
        <taxon>Platyhelminthes</taxon>
        <taxon>Monogenea</taxon>
        <taxon>Polyopisthocotylea</taxon>
        <taxon>Polystomatidea</taxon>
        <taxon>Polystomatidae</taxon>
        <taxon>Protopolystoma</taxon>
    </lineage>
</organism>
<name>A0A3S5FGR5_9PLAT</name>
<reference evidence="1" key="1">
    <citation type="submission" date="2018-11" db="EMBL/GenBank/DDBJ databases">
        <authorList>
            <consortium name="Pathogen Informatics"/>
        </authorList>
    </citation>
    <scope>NUCLEOTIDE SEQUENCE</scope>
</reference>
<gene>
    <name evidence="1" type="ORF">PXEA_LOCUS33294</name>
</gene>
<evidence type="ECO:0000313" key="1">
    <source>
        <dbReference type="EMBL" id="VEL39854.1"/>
    </source>
</evidence>
<dbReference type="EMBL" id="CAAALY010262780">
    <property type="protein sequence ID" value="VEL39854.1"/>
    <property type="molecule type" value="Genomic_DNA"/>
</dbReference>
<sequence length="102" mass="11127">MLMLIRPACLAAQSQDRWRTTFEHDVASCGVFVTGFAVQLKPSGLLAQRTQIRGQPVASSSHTKTGDSEPWPVTIGALEETFRHPVGTSSMMFFCPFALVSV</sequence>
<dbReference type="AlphaFoldDB" id="A0A3S5FGR5"/>
<protein>
    <submittedName>
        <fullName evidence="1">Uncharacterized protein</fullName>
    </submittedName>
</protein>
<keyword evidence="2" id="KW-1185">Reference proteome</keyword>